<evidence type="ECO:0000313" key="8">
    <source>
        <dbReference type="EMBL" id="CAJ1509936.1"/>
    </source>
</evidence>
<feature type="domain" description="Acyl-CoA dehydrogenase/oxidase N-terminal" evidence="7">
    <location>
        <begin position="3"/>
        <end position="113"/>
    </location>
</feature>
<reference evidence="8 9" key="1">
    <citation type="submission" date="2023-08" db="EMBL/GenBank/DDBJ databases">
        <authorList>
            <person name="Folkvardsen B D."/>
            <person name="Norman A."/>
        </authorList>
    </citation>
    <scope>NUCLEOTIDE SEQUENCE [LARGE SCALE GENOMIC DNA]</scope>
    <source>
        <strain evidence="8 9">Mu0053</strain>
    </source>
</reference>
<dbReference type="SUPFAM" id="SSF47203">
    <property type="entry name" value="Acyl-CoA dehydrogenase C-terminal domain-like"/>
    <property type="match status" value="1"/>
</dbReference>
<dbReference type="Gene3D" id="2.40.110.10">
    <property type="entry name" value="Butyryl-CoA Dehydrogenase, subunit A, domain 2"/>
    <property type="match status" value="1"/>
</dbReference>
<comment type="similarity">
    <text evidence="2">Belongs to the acyl-CoA dehydrogenase family.</text>
</comment>
<keyword evidence="9" id="KW-1185">Reference proteome</keyword>
<dbReference type="EC" id="1.-.-.-" evidence="8"/>
<accession>A0ABM9M457</accession>
<evidence type="ECO:0000256" key="1">
    <source>
        <dbReference type="ARBA" id="ARBA00001974"/>
    </source>
</evidence>
<keyword evidence="4" id="KW-0274">FAD</keyword>
<dbReference type="PANTHER" id="PTHR43884:SF20">
    <property type="entry name" value="ACYL-COA DEHYDROGENASE FADE28"/>
    <property type="match status" value="1"/>
</dbReference>
<dbReference type="InterPro" id="IPR037069">
    <property type="entry name" value="AcylCoA_DH/ox_N_sf"/>
</dbReference>
<feature type="domain" description="Acyl-CoA dehydrogenase/oxidase C-terminal" evidence="6">
    <location>
        <begin position="215"/>
        <end position="357"/>
    </location>
</feature>
<organism evidence="8 9">
    <name type="scientific">[Mycobacterium] burgundiense</name>
    <dbReference type="NCBI Taxonomy" id="3064286"/>
    <lineage>
        <taxon>Bacteria</taxon>
        <taxon>Bacillati</taxon>
        <taxon>Actinomycetota</taxon>
        <taxon>Actinomycetes</taxon>
        <taxon>Mycobacteriales</taxon>
        <taxon>Mycobacteriaceae</taxon>
        <taxon>Mycolicibacterium</taxon>
    </lineage>
</organism>
<keyword evidence="3" id="KW-0285">Flavoprotein</keyword>
<dbReference type="Gene3D" id="1.20.140.10">
    <property type="entry name" value="Butyryl-CoA Dehydrogenase, subunit A, domain 3"/>
    <property type="match status" value="1"/>
</dbReference>
<dbReference type="InterPro" id="IPR036250">
    <property type="entry name" value="AcylCo_DH-like_C"/>
</dbReference>
<evidence type="ECO:0000313" key="9">
    <source>
        <dbReference type="Proteomes" id="UP001190465"/>
    </source>
</evidence>
<evidence type="ECO:0000256" key="4">
    <source>
        <dbReference type="ARBA" id="ARBA00022827"/>
    </source>
</evidence>
<proteinExistence type="inferred from homology"/>
<dbReference type="GO" id="GO:0016491">
    <property type="term" value="F:oxidoreductase activity"/>
    <property type="evidence" value="ECO:0007669"/>
    <property type="project" value="UniProtKB-KW"/>
</dbReference>
<sequence>MSSEIKALREAVAALMQKRSGEEQVREVMATDTGFDEAMWAELAEMGLLGLAVPEQFDGAGAGQVEMGAVCEEMGRALLCGPFFSTAVLTPALLAATGDLDEQAEVLSAVAQGTSVTALAFAEGTSATLPEQPATVATESAGHWHLSGEKNYVLDAGAADVLYVLATAPEGPSVFAVNRGAAGFEPVPLTGVDLTRKLYCVRFSDTPARRVGQPGSGTASFAAALEAGGVAMLGEQAGGTYRAMQLAVDYARTRFQFGRAIGSFQAVKHMCADMLLEAESAVSAARHVAAAYDAGAADRAADLALAQAYCGDAYVTVAATSIQVHGGIGFTWEHPAHLYLRRARTDAQLLGDPAWHRERYLQLKGA</sequence>
<evidence type="ECO:0000256" key="2">
    <source>
        <dbReference type="ARBA" id="ARBA00009347"/>
    </source>
</evidence>
<dbReference type="PANTHER" id="PTHR43884">
    <property type="entry name" value="ACYL-COA DEHYDROGENASE"/>
    <property type="match status" value="1"/>
</dbReference>
<evidence type="ECO:0000256" key="3">
    <source>
        <dbReference type="ARBA" id="ARBA00022630"/>
    </source>
</evidence>
<name>A0ABM9M457_9MYCO</name>
<dbReference type="CDD" id="cd00567">
    <property type="entry name" value="ACAD"/>
    <property type="match status" value="1"/>
</dbReference>
<dbReference type="Proteomes" id="UP001190465">
    <property type="component" value="Chromosome"/>
</dbReference>
<dbReference type="Gene3D" id="1.10.540.10">
    <property type="entry name" value="Acyl-CoA dehydrogenase/oxidase, N-terminal domain"/>
    <property type="match status" value="1"/>
</dbReference>
<dbReference type="InterPro" id="IPR013786">
    <property type="entry name" value="AcylCoA_DH/ox_N"/>
</dbReference>
<dbReference type="EMBL" id="OY726397">
    <property type="protein sequence ID" value="CAJ1509936.1"/>
    <property type="molecule type" value="Genomic_DNA"/>
</dbReference>
<dbReference type="InterPro" id="IPR009100">
    <property type="entry name" value="AcylCoA_DH/oxidase_NM_dom_sf"/>
</dbReference>
<protein>
    <submittedName>
        <fullName evidence="8">Acyl-CoA dehydrogenase family protein</fullName>
        <ecNumber evidence="8">1.-.-.-</ecNumber>
    </submittedName>
</protein>
<evidence type="ECO:0000259" key="7">
    <source>
        <dbReference type="Pfam" id="PF02771"/>
    </source>
</evidence>
<evidence type="ECO:0000259" key="6">
    <source>
        <dbReference type="Pfam" id="PF00441"/>
    </source>
</evidence>
<dbReference type="RefSeq" id="WP_308479660.1">
    <property type="nucleotide sequence ID" value="NZ_OY726397.1"/>
</dbReference>
<dbReference type="InterPro" id="IPR009075">
    <property type="entry name" value="AcylCo_DH/oxidase_C"/>
</dbReference>
<dbReference type="Pfam" id="PF00441">
    <property type="entry name" value="Acyl-CoA_dh_1"/>
    <property type="match status" value="1"/>
</dbReference>
<dbReference type="InterPro" id="IPR046373">
    <property type="entry name" value="Acyl-CoA_Oxase/DH_mid-dom_sf"/>
</dbReference>
<dbReference type="Pfam" id="PF02771">
    <property type="entry name" value="Acyl-CoA_dh_N"/>
    <property type="match status" value="1"/>
</dbReference>
<evidence type="ECO:0000256" key="5">
    <source>
        <dbReference type="ARBA" id="ARBA00023002"/>
    </source>
</evidence>
<keyword evidence="5 8" id="KW-0560">Oxidoreductase</keyword>
<comment type="cofactor">
    <cofactor evidence="1">
        <name>FAD</name>
        <dbReference type="ChEBI" id="CHEBI:57692"/>
    </cofactor>
</comment>
<gene>
    <name evidence="8" type="ORF">MU0053_004360</name>
</gene>
<dbReference type="SUPFAM" id="SSF56645">
    <property type="entry name" value="Acyl-CoA dehydrogenase NM domain-like"/>
    <property type="match status" value="1"/>
</dbReference>